<evidence type="ECO:0000256" key="4">
    <source>
        <dbReference type="ARBA" id="ARBA00022723"/>
    </source>
</evidence>
<dbReference type="InterPro" id="IPR038199">
    <property type="entry name" value="DGK_typeI_N_sf"/>
</dbReference>
<evidence type="ECO:0000256" key="11">
    <source>
        <dbReference type="ARBA" id="ARBA00022840"/>
    </source>
</evidence>
<proteinExistence type="inferred from homology"/>
<dbReference type="InterPro" id="IPR000756">
    <property type="entry name" value="Diacylglycerol_kin_accessory"/>
</dbReference>
<dbReference type="InterPro" id="IPR047475">
    <property type="entry name" value="C1_DGKgamma_rpt2"/>
</dbReference>
<dbReference type="Pfam" id="PF14513">
    <property type="entry name" value="DAG_kinase_N"/>
    <property type="match status" value="1"/>
</dbReference>
<dbReference type="InterPro" id="IPR018247">
    <property type="entry name" value="EF_Hand_1_Ca_BS"/>
</dbReference>
<comment type="catalytic activity">
    <reaction evidence="13">
        <text>1,2-di-(9Z-octadecenoyl)-sn-glycerol + ATP = 1,2-di-(9Z-octadecenoyl)-sn-glycero-3-phosphate + ADP + H(+)</text>
        <dbReference type="Rhea" id="RHEA:40327"/>
        <dbReference type="ChEBI" id="CHEBI:15378"/>
        <dbReference type="ChEBI" id="CHEBI:30616"/>
        <dbReference type="ChEBI" id="CHEBI:52333"/>
        <dbReference type="ChEBI" id="CHEBI:74546"/>
        <dbReference type="ChEBI" id="CHEBI:456216"/>
    </reaction>
    <physiologicalReaction direction="left-to-right" evidence="13">
        <dbReference type="Rhea" id="RHEA:40328"/>
    </physiologicalReaction>
</comment>
<evidence type="ECO:0000256" key="16">
    <source>
        <dbReference type="ARBA" id="ARBA00023411"/>
    </source>
</evidence>
<dbReference type="InterPro" id="IPR037607">
    <property type="entry name" value="DGK"/>
</dbReference>
<protein>
    <recommendedName>
        <fullName evidence="17">Diacylglycerol kinase</fullName>
        <shortName evidence="17">DAG kinase</shortName>
        <ecNumber evidence="17">2.7.1.107</ecNumber>
    </recommendedName>
</protein>
<evidence type="ECO:0000256" key="3">
    <source>
        <dbReference type="ARBA" id="ARBA00022679"/>
    </source>
</evidence>
<dbReference type="FunFam" id="2.60.200.40:FF:000003">
    <property type="entry name" value="Diacylglycerol kinase"/>
    <property type="match status" value="1"/>
</dbReference>
<dbReference type="InterPro" id="IPR001206">
    <property type="entry name" value="Diacylglycerol_kinase_cat_dom"/>
</dbReference>
<evidence type="ECO:0000256" key="13">
    <source>
        <dbReference type="ARBA" id="ARBA00023371"/>
    </source>
</evidence>
<dbReference type="InterPro" id="IPR046349">
    <property type="entry name" value="C1-like_sf"/>
</dbReference>
<dbReference type="CDD" id="cd20892">
    <property type="entry name" value="C1_DGKgamma_rpt2"/>
    <property type="match status" value="1"/>
</dbReference>
<keyword evidence="5" id="KW-0677">Repeat</keyword>
<evidence type="ECO:0000256" key="2">
    <source>
        <dbReference type="ARBA" id="ARBA00009280"/>
    </source>
</evidence>
<dbReference type="SUPFAM" id="SSF47473">
    <property type="entry name" value="EF-hand"/>
    <property type="match status" value="2"/>
</dbReference>
<dbReference type="PROSITE" id="PS50146">
    <property type="entry name" value="DAGK"/>
    <property type="match status" value="1"/>
</dbReference>
<dbReference type="InterPro" id="IPR029477">
    <property type="entry name" value="DAG_kinase_typeI_N"/>
</dbReference>
<dbReference type="GO" id="GO:0005509">
    <property type="term" value="F:calcium ion binding"/>
    <property type="evidence" value="ECO:0007669"/>
    <property type="project" value="InterPro"/>
</dbReference>
<dbReference type="InterPro" id="IPR016064">
    <property type="entry name" value="NAD/diacylglycerol_kinase_sf"/>
</dbReference>
<evidence type="ECO:0000256" key="14">
    <source>
        <dbReference type="ARBA" id="ARBA00023395"/>
    </source>
</evidence>
<reference evidence="21" key="2">
    <citation type="submission" date="2025-09" db="UniProtKB">
        <authorList>
            <consortium name="Ensembl"/>
        </authorList>
    </citation>
    <scope>IDENTIFICATION</scope>
</reference>
<keyword evidence="4" id="KW-0479">Metal-binding</keyword>
<dbReference type="InterPro" id="IPR011992">
    <property type="entry name" value="EF-hand-dom_pair"/>
</dbReference>
<dbReference type="SUPFAM" id="SSF111331">
    <property type="entry name" value="NAD kinase/diacylglycerol kinase-like"/>
    <property type="match status" value="1"/>
</dbReference>
<dbReference type="SUPFAM" id="SSF57889">
    <property type="entry name" value="Cysteine-rich domain"/>
    <property type="match status" value="2"/>
</dbReference>
<dbReference type="CDD" id="cd00051">
    <property type="entry name" value="EFh"/>
    <property type="match status" value="1"/>
</dbReference>
<dbReference type="AlphaFoldDB" id="A0A8C1IPM9"/>
<feature type="domain" description="EF-hand" evidence="20">
    <location>
        <begin position="133"/>
        <end position="168"/>
    </location>
</feature>
<keyword evidence="10" id="KW-0106">Calcium</keyword>
<name>A0A8C1IPM9_CYPCA</name>
<keyword evidence="9" id="KW-0862">Zinc</keyword>
<dbReference type="EC" id="2.7.1.107" evidence="17"/>
<reference evidence="21" key="1">
    <citation type="submission" date="2025-08" db="UniProtKB">
        <authorList>
            <consortium name="Ensembl"/>
        </authorList>
    </citation>
    <scope>IDENTIFICATION</scope>
</reference>
<dbReference type="UniPathway" id="UPA00230"/>
<evidence type="ECO:0000259" key="19">
    <source>
        <dbReference type="PROSITE" id="PS50146"/>
    </source>
</evidence>
<comment type="catalytic activity">
    <reaction evidence="14">
        <text>1,2-didecanoyl-sn-glycerol + ATP = 1,2-didecanoyl-sn-glycero-3-phosphate + ADP + H(+)</text>
        <dbReference type="Rhea" id="RHEA:43428"/>
        <dbReference type="ChEBI" id="CHEBI:15378"/>
        <dbReference type="ChEBI" id="CHEBI:18155"/>
        <dbReference type="ChEBI" id="CHEBI:30616"/>
        <dbReference type="ChEBI" id="CHEBI:78227"/>
        <dbReference type="ChEBI" id="CHEBI:456216"/>
    </reaction>
    <physiologicalReaction direction="left-to-right" evidence="14">
        <dbReference type="Rhea" id="RHEA:43429"/>
    </physiologicalReaction>
</comment>
<keyword evidence="22" id="KW-1185">Reference proteome</keyword>
<comment type="pathway">
    <text evidence="1">Lipid metabolism; glycerolipid metabolism.</text>
</comment>
<dbReference type="FunFam" id="3.30.60.20:FF:000013">
    <property type="entry name" value="Diacylglycerol kinase"/>
    <property type="match status" value="1"/>
</dbReference>
<dbReference type="Pfam" id="PF00609">
    <property type="entry name" value="DAGK_acc"/>
    <property type="match status" value="1"/>
</dbReference>
<evidence type="ECO:0000259" key="18">
    <source>
        <dbReference type="PROSITE" id="PS50081"/>
    </source>
</evidence>
<dbReference type="Ensembl" id="ENSCCRT00010022347.1">
    <property type="protein sequence ID" value="ENSCCRP00010020415.1"/>
    <property type="gene ID" value="ENSCCRG00010006059.1"/>
</dbReference>
<sequence>MQIILLPLNLQNSIKYDPIDYEGFQLFMTTYLENDIPEELCKHLFTSFKSKNGGGSSPDASRSGAGMLEPRSIDAGITIQTEVACAPITGTTARSPSPQVVFLKDIVCYLSLLERGTPEDKLESEYLEWDSTELQPILKEMMEEIDYDRDGTVTLEEWIRGGMTTIPLLVLLGMETNVQEDGQHVWRLKHFNKPAYCNYCHTMLLGVRKQGLCCSLCKYTVHERCVSKDIAPCISTYAKSRRHTNAMQHVWMEGNSPTKCDKCHRSIKCYQGLTGLHCVWCQITCASNVKPECDGGPLKDHTLLPSYICPVVLVSSVSPTITPLPGTHPLLVLVNPKSGGRQGERVLRKFQYLLNPRQVYSLDRGGPMVGLNFFRDVPNFRVLACGGDGSVGWILDCIDKANFARHPPVAILPLGTGNDLARCLRWGGGYEGGSLVKFLRDIEHSTEVLLDRWNIDIVPDDKEEKGDPVPYSIVNNYFSIGVDASIAHRFHLMREKHPEKFNSRMKNKLWYFEFGTTETISATCKKLNECIEVECDGIILDLSSTSLEGIAVLNIPSMHGGSNLWGESKKRLNYNRMSKKVPERMSGSTVTDAKELKFCVQDLSDQLLEVVGLEGAIEMGQIYTGLKSAGRRLAQCSSVTIRTSRLLPMQIDGEPWMQPPCTIRITHKNQVPMQLGPPQKTFFFFKKRNRSRD</sequence>
<keyword evidence="8 17" id="KW-0418">Kinase</keyword>
<dbReference type="PROSITE" id="PS00479">
    <property type="entry name" value="ZF_DAG_PE_1"/>
    <property type="match status" value="1"/>
</dbReference>
<dbReference type="PANTHER" id="PTHR11255">
    <property type="entry name" value="DIACYLGLYCEROL KINASE"/>
    <property type="match status" value="1"/>
</dbReference>
<feature type="domain" description="Phorbol-ester/DAG-type" evidence="18">
    <location>
        <begin position="248"/>
        <end position="293"/>
    </location>
</feature>
<keyword evidence="6 17" id="KW-0547">Nucleotide-binding</keyword>
<keyword evidence="12" id="KW-0443">Lipid metabolism</keyword>
<comment type="catalytic activity">
    <reaction evidence="16">
        <text>a 1,2-diacyl-sn-glycerol + ATP = a 1,2-diacyl-sn-glycero-3-phosphate + ADP + H(+)</text>
        <dbReference type="Rhea" id="RHEA:10272"/>
        <dbReference type="ChEBI" id="CHEBI:15378"/>
        <dbReference type="ChEBI" id="CHEBI:17815"/>
        <dbReference type="ChEBI" id="CHEBI:30616"/>
        <dbReference type="ChEBI" id="CHEBI:58608"/>
        <dbReference type="ChEBI" id="CHEBI:456216"/>
        <dbReference type="EC" id="2.7.1.107"/>
    </reaction>
    <physiologicalReaction direction="left-to-right" evidence="16">
        <dbReference type="Rhea" id="RHEA:10273"/>
    </physiologicalReaction>
</comment>
<dbReference type="GO" id="GO:0005886">
    <property type="term" value="C:plasma membrane"/>
    <property type="evidence" value="ECO:0007669"/>
    <property type="project" value="TreeGrafter"/>
</dbReference>
<feature type="domain" description="Phorbol-ester/DAG-type" evidence="18">
    <location>
        <begin position="183"/>
        <end position="233"/>
    </location>
</feature>
<evidence type="ECO:0000256" key="7">
    <source>
        <dbReference type="ARBA" id="ARBA00022771"/>
    </source>
</evidence>
<dbReference type="PROSITE" id="PS50222">
    <property type="entry name" value="EF_HAND_2"/>
    <property type="match status" value="1"/>
</dbReference>
<dbReference type="Pfam" id="PF00781">
    <property type="entry name" value="DAGK_cat"/>
    <property type="match status" value="1"/>
</dbReference>
<feature type="domain" description="DAGKc" evidence="19">
    <location>
        <begin position="325"/>
        <end position="459"/>
    </location>
</feature>
<dbReference type="SMART" id="SM00045">
    <property type="entry name" value="DAGKa"/>
    <property type="match status" value="1"/>
</dbReference>
<dbReference type="Proteomes" id="UP000694427">
    <property type="component" value="Unplaced"/>
</dbReference>
<dbReference type="PROSITE" id="PS50081">
    <property type="entry name" value="ZF_DAG_PE_2"/>
    <property type="match status" value="2"/>
</dbReference>
<dbReference type="SMART" id="SM00054">
    <property type="entry name" value="EFh"/>
    <property type="match status" value="1"/>
</dbReference>
<dbReference type="GO" id="GO:0005524">
    <property type="term" value="F:ATP binding"/>
    <property type="evidence" value="ECO:0007669"/>
    <property type="project" value="UniProtKB-KW"/>
</dbReference>
<organism evidence="21 22">
    <name type="scientific">Cyprinus carpio</name>
    <name type="common">Common carp</name>
    <dbReference type="NCBI Taxonomy" id="7962"/>
    <lineage>
        <taxon>Eukaryota</taxon>
        <taxon>Metazoa</taxon>
        <taxon>Chordata</taxon>
        <taxon>Craniata</taxon>
        <taxon>Vertebrata</taxon>
        <taxon>Euteleostomi</taxon>
        <taxon>Actinopterygii</taxon>
        <taxon>Neopterygii</taxon>
        <taxon>Teleostei</taxon>
        <taxon>Ostariophysi</taxon>
        <taxon>Cypriniformes</taxon>
        <taxon>Cyprinidae</taxon>
        <taxon>Cyprininae</taxon>
        <taxon>Cyprinus</taxon>
    </lineage>
</organism>
<evidence type="ECO:0000256" key="15">
    <source>
        <dbReference type="ARBA" id="ARBA00023400"/>
    </source>
</evidence>
<dbReference type="GO" id="GO:0007200">
    <property type="term" value="P:phospholipase C-activating G protein-coupled receptor signaling pathway"/>
    <property type="evidence" value="ECO:0007669"/>
    <property type="project" value="InterPro"/>
</dbReference>
<dbReference type="Pfam" id="PF00130">
    <property type="entry name" value="C1_1"/>
    <property type="match status" value="1"/>
</dbReference>
<dbReference type="InterPro" id="IPR017438">
    <property type="entry name" value="ATP-NAD_kinase_N"/>
</dbReference>
<evidence type="ECO:0000256" key="8">
    <source>
        <dbReference type="ARBA" id="ARBA00022777"/>
    </source>
</evidence>
<evidence type="ECO:0000256" key="1">
    <source>
        <dbReference type="ARBA" id="ARBA00005175"/>
    </source>
</evidence>
<dbReference type="Gene3D" id="1.10.238.110">
    <property type="entry name" value="Diacylglycerol kinase alpha"/>
    <property type="match status" value="2"/>
</dbReference>
<dbReference type="CDD" id="cd20846">
    <property type="entry name" value="C1_DGKgamma_rpt1"/>
    <property type="match status" value="1"/>
</dbReference>
<keyword evidence="11 17" id="KW-0067">ATP-binding</keyword>
<dbReference type="InterPro" id="IPR002219">
    <property type="entry name" value="PKC_DAG/PE"/>
</dbReference>
<dbReference type="Gene3D" id="3.30.60.20">
    <property type="match status" value="2"/>
</dbReference>
<dbReference type="Gene3D" id="2.60.200.40">
    <property type="match status" value="1"/>
</dbReference>
<dbReference type="SMART" id="SM00109">
    <property type="entry name" value="C1"/>
    <property type="match status" value="2"/>
</dbReference>
<comment type="similarity">
    <text evidence="2 17">Belongs to the eukaryotic diacylglycerol kinase family.</text>
</comment>
<evidence type="ECO:0000313" key="22">
    <source>
        <dbReference type="Proteomes" id="UP000694427"/>
    </source>
</evidence>
<evidence type="ECO:0000313" key="21">
    <source>
        <dbReference type="Ensembl" id="ENSCCRP00010020415.1"/>
    </source>
</evidence>
<dbReference type="Gene3D" id="3.40.50.10330">
    <property type="entry name" value="Probable inorganic polyphosphate/atp-NAD kinase, domain 1"/>
    <property type="match status" value="1"/>
</dbReference>
<accession>A0A8C1IPM9</accession>
<evidence type="ECO:0000259" key="20">
    <source>
        <dbReference type="PROSITE" id="PS50222"/>
    </source>
</evidence>
<dbReference type="GO" id="GO:0008270">
    <property type="term" value="F:zinc ion binding"/>
    <property type="evidence" value="ECO:0007669"/>
    <property type="project" value="UniProtKB-KW"/>
</dbReference>
<dbReference type="SMART" id="SM00046">
    <property type="entry name" value="DAGKc"/>
    <property type="match status" value="1"/>
</dbReference>
<keyword evidence="7" id="KW-0863">Zinc-finger</keyword>
<dbReference type="GO" id="GO:0004143">
    <property type="term" value="F:ATP-dependent diacylglycerol kinase activity"/>
    <property type="evidence" value="ECO:0007669"/>
    <property type="project" value="UniProtKB-EC"/>
</dbReference>
<evidence type="ECO:0000256" key="17">
    <source>
        <dbReference type="RuleBase" id="RU361128"/>
    </source>
</evidence>
<dbReference type="PROSITE" id="PS00018">
    <property type="entry name" value="EF_HAND_1"/>
    <property type="match status" value="1"/>
</dbReference>
<evidence type="ECO:0000256" key="9">
    <source>
        <dbReference type="ARBA" id="ARBA00022833"/>
    </source>
</evidence>
<evidence type="ECO:0000256" key="12">
    <source>
        <dbReference type="ARBA" id="ARBA00023098"/>
    </source>
</evidence>
<dbReference type="InterPro" id="IPR002048">
    <property type="entry name" value="EF_hand_dom"/>
</dbReference>
<dbReference type="GO" id="GO:0046486">
    <property type="term" value="P:glycerolipid metabolic process"/>
    <property type="evidence" value="ECO:0007669"/>
    <property type="project" value="UniProtKB-UniPathway"/>
</dbReference>
<keyword evidence="3 17" id="KW-0808">Transferase</keyword>
<evidence type="ECO:0000256" key="5">
    <source>
        <dbReference type="ARBA" id="ARBA00022737"/>
    </source>
</evidence>
<dbReference type="FunFam" id="3.40.50.10330:FF:000003">
    <property type="entry name" value="Diacylglycerol kinase"/>
    <property type="match status" value="1"/>
</dbReference>
<evidence type="ECO:0000256" key="10">
    <source>
        <dbReference type="ARBA" id="ARBA00022837"/>
    </source>
</evidence>
<evidence type="ECO:0000256" key="6">
    <source>
        <dbReference type="ARBA" id="ARBA00022741"/>
    </source>
</evidence>
<comment type="catalytic activity">
    <reaction evidence="15">
        <text>1-octadecanoyl-2-(5Z,8Z,11Z,14Z-eicosatetraenoyl)-sn-glycerol + ATP = 1-octadecanoyl-2-(5Z,8Z,11Z,14Z-eicosatetraenoyl)-sn-glycero-3-phosphate + ADP + H(+)</text>
        <dbReference type="Rhea" id="RHEA:40323"/>
        <dbReference type="ChEBI" id="CHEBI:15378"/>
        <dbReference type="ChEBI" id="CHEBI:30616"/>
        <dbReference type="ChEBI" id="CHEBI:75728"/>
        <dbReference type="ChEBI" id="CHEBI:77091"/>
        <dbReference type="ChEBI" id="CHEBI:456216"/>
    </reaction>
    <physiologicalReaction direction="left-to-right" evidence="15">
        <dbReference type="Rhea" id="RHEA:40324"/>
    </physiologicalReaction>
</comment>
<dbReference type="PANTHER" id="PTHR11255:SF36">
    <property type="entry name" value="DIACYLGLYCEROL KINASE GAMMA"/>
    <property type="match status" value="1"/>
</dbReference>
<dbReference type="FunFam" id="3.30.60.20:FF:000016">
    <property type="entry name" value="Diacylglycerol kinase"/>
    <property type="match status" value="1"/>
</dbReference>